<feature type="chain" id="PRO_5007630744" evidence="1">
    <location>
        <begin position="21"/>
        <end position="83"/>
    </location>
</feature>
<accession>A0A158Q7N2</accession>
<evidence type="ECO:0000313" key="3">
    <source>
        <dbReference type="WBParaSite" id="EEL_0000502501-mRNA-1"/>
    </source>
</evidence>
<feature type="signal peptide" evidence="1">
    <location>
        <begin position="1"/>
        <end position="20"/>
    </location>
</feature>
<dbReference type="AlphaFoldDB" id="A0A158Q7N2"/>
<dbReference type="Proteomes" id="UP000050640">
    <property type="component" value="Unplaced"/>
</dbReference>
<proteinExistence type="predicted"/>
<sequence>MTAVYLFIGILLLPVLLVCNAPVDRIQRSDRNLDQFASAINGALRLRYGKRSEDLDLLDKLVQSPQVKDRYFGPSYNHFNLPM</sequence>
<dbReference type="WBParaSite" id="EEL_0000502501-mRNA-1">
    <property type="protein sequence ID" value="EEL_0000502501-mRNA-1"/>
    <property type="gene ID" value="EEL_0000502501"/>
</dbReference>
<keyword evidence="1" id="KW-0732">Signal</keyword>
<organism evidence="2 3">
    <name type="scientific">Elaeophora elaphi</name>
    <dbReference type="NCBI Taxonomy" id="1147741"/>
    <lineage>
        <taxon>Eukaryota</taxon>
        <taxon>Metazoa</taxon>
        <taxon>Ecdysozoa</taxon>
        <taxon>Nematoda</taxon>
        <taxon>Chromadorea</taxon>
        <taxon>Rhabditida</taxon>
        <taxon>Spirurina</taxon>
        <taxon>Spiruromorpha</taxon>
        <taxon>Filarioidea</taxon>
        <taxon>Onchocercidae</taxon>
        <taxon>Elaeophora</taxon>
    </lineage>
</organism>
<evidence type="ECO:0000313" key="2">
    <source>
        <dbReference type="Proteomes" id="UP000050640"/>
    </source>
</evidence>
<protein>
    <submittedName>
        <fullName evidence="3">Peptide</fullName>
    </submittedName>
</protein>
<name>A0A158Q7N2_9BILA</name>
<keyword evidence="2" id="KW-1185">Reference proteome</keyword>
<evidence type="ECO:0000256" key="1">
    <source>
        <dbReference type="SAM" id="SignalP"/>
    </source>
</evidence>
<reference evidence="3" key="1">
    <citation type="submission" date="2016-04" db="UniProtKB">
        <authorList>
            <consortium name="WormBaseParasite"/>
        </authorList>
    </citation>
    <scope>IDENTIFICATION</scope>
</reference>